<reference evidence="9" key="2">
    <citation type="submission" date="2021-04" db="EMBL/GenBank/DDBJ databases">
        <authorList>
            <person name="Gilroy R."/>
        </authorList>
    </citation>
    <scope>NUCLEOTIDE SEQUENCE</scope>
    <source>
        <strain evidence="9">ChiSxjej3B15-1167</strain>
    </source>
</reference>
<dbReference type="Gene3D" id="1.10.287.130">
    <property type="match status" value="1"/>
</dbReference>
<evidence type="ECO:0000259" key="8">
    <source>
        <dbReference type="PROSITE" id="PS50109"/>
    </source>
</evidence>
<evidence type="ECO:0000256" key="6">
    <source>
        <dbReference type="ARBA" id="ARBA00023012"/>
    </source>
</evidence>
<dbReference type="GO" id="GO:0000155">
    <property type="term" value="F:phosphorelay sensor kinase activity"/>
    <property type="evidence" value="ECO:0007669"/>
    <property type="project" value="InterPro"/>
</dbReference>
<keyword evidence="3" id="KW-0597">Phosphoprotein</keyword>
<evidence type="ECO:0000256" key="4">
    <source>
        <dbReference type="ARBA" id="ARBA00022679"/>
    </source>
</evidence>
<dbReference type="InterPro" id="IPR036890">
    <property type="entry name" value="HATPase_C_sf"/>
</dbReference>
<keyword evidence="7" id="KW-1133">Transmembrane helix</keyword>
<gene>
    <name evidence="9" type="ORF">H9849_00900</name>
</gene>
<feature type="transmembrane region" description="Helical" evidence="7">
    <location>
        <begin position="6"/>
        <end position="24"/>
    </location>
</feature>
<dbReference type="CDD" id="cd00082">
    <property type="entry name" value="HisKA"/>
    <property type="match status" value="1"/>
</dbReference>
<dbReference type="SUPFAM" id="SSF47384">
    <property type="entry name" value="Homodimeric domain of signal transducing histidine kinase"/>
    <property type="match status" value="1"/>
</dbReference>
<dbReference type="SMART" id="SM00387">
    <property type="entry name" value="HATPase_c"/>
    <property type="match status" value="1"/>
</dbReference>
<protein>
    <recommendedName>
        <fullName evidence="2">histidine kinase</fullName>
        <ecNumber evidence="2">2.7.13.3</ecNumber>
    </recommendedName>
</protein>
<dbReference type="InterPro" id="IPR004358">
    <property type="entry name" value="Sig_transdc_His_kin-like_C"/>
</dbReference>
<keyword evidence="7" id="KW-0812">Transmembrane</keyword>
<evidence type="ECO:0000256" key="1">
    <source>
        <dbReference type="ARBA" id="ARBA00000085"/>
    </source>
</evidence>
<dbReference type="PANTHER" id="PTHR43711:SF31">
    <property type="entry name" value="HISTIDINE KINASE"/>
    <property type="match status" value="1"/>
</dbReference>
<keyword evidence="7" id="KW-0472">Membrane</keyword>
<comment type="caution">
    <text evidence="9">The sequence shown here is derived from an EMBL/GenBank/DDBJ whole genome shotgun (WGS) entry which is preliminary data.</text>
</comment>
<evidence type="ECO:0000313" key="10">
    <source>
        <dbReference type="Proteomes" id="UP000886805"/>
    </source>
</evidence>
<dbReference type="InterPro" id="IPR036097">
    <property type="entry name" value="HisK_dim/P_sf"/>
</dbReference>
<dbReference type="Pfam" id="PF02518">
    <property type="entry name" value="HATPase_c"/>
    <property type="match status" value="1"/>
</dbReference>
<dbReference type="EMBL" id="DXEQ01000022">
    <property type="protein sequence ID" value="HIX71556.1"/>
    <property type="molecule type" value="Genomic_DNA"/>
</dbReference>
<dbReference type="PROSITE" id="PS50109">
    <property type="entry name" value="HIS_KIN"/>
    <property type="match status" value="1"/>
</dbReference>
<dbReference type="EC" id="2.7.13.3" evidence="2"/>
<sequence length="346" mass="39056">MKEIYFYIFCVLAAAVFATAGILFSRAYDRKKMHNLYEALLNRLDRAIGGGWQEEKYDESLDNAIAERLNRLLEISALHSEQAETERDAIQSVVSNITHQIRTPVTNLMLYTGLLQEMAEKENGSGHADSGESELREKMWPLLQKIQKQTDKLDFFVKELVKSTYTEREIISLHPEMTDAGEILAQACQMVELAAMKKGITICCETVPVMSDRQVSGEEKSDEDSAALCYADKRWTVEALANVLDNAVKYSPEESEIAVSIRAGEAFVCIAVRDNGIGIREEEQGRIFERFYRAEEVSGEPGFGIGLYLVREVLSRQGGYARVQSAPGKGTTMYLYLSRYEVRRNQ</sequence>
<reference evidence="9" key="1">
    <citation type="journal article" date="2021" name="PeerJ">
        <title>Extensive microbial diversity within the chicken gut microbiome revealed by metagenomics and culture.</title>
        <authorList>
            <person name="Gilroy R."/>
            <person name="Ravi A."/>
            <person name="Getino M."/>
            <person name="Pursley I."/>
            <person name="Horton D.L."/>
            <person name="Alikhan N.F."/>
            <person name="Baker D."/>
            <person name="Gharbi K."/>
            <person name="Hall N."/>
            <person name="Watson M."/>
            <person name="Adriaenssens E.M."/>
            <person name="Foster-Nyarko E."/>
            <person name="Jarju S."/>
            <person name="Secka A."/>
            <person name="Antonio M."/>
            <person name="Oren A."/>
            <person name="Chaudhuri R.R."/>
            <person name="La Ragione R."/>
            <person name="Hildebrand F."/>
            <person name="Pallen M.J."/>
        </authorList>
    </citation>
    <scope>NUCLEOTIDE SEQUENCE</scope>
    <source>
        <strain evidence="9">ChiSxjej3B15-1167</strain>
    </source>
</reference>
<organism evidence="9 10">
    <name type="scientific">Candidatus Anaerobutyricum stercoripullorum</name>
    <dbReference type="NCBI Taxonomy" id="2838456"/>
    <lineage>
        <taxon>Bacteria</taxon>
        <taxon>Bacillati</taxon>
        <taxon>Bacillota</taxon>
        <taxon>Clostridia</taxon>
        <taxon>Lachnospirales</taxon>
        <taxon>Lachnospiraceae</taxon>
        <taxon>Anaerobutyricum</taxon>
    </lineage>
</organism>
<proteinExistence type="predicted"/>
<comment type="catalytic activity">
    <reaction evidence="1">
        <text>ATP + protein L-histidine = ADP + protein N-phospho-L-histidine.</text>
        <dbReference type="EC" id="2.7.13.3"/>
    </reaction>
</comment>
<dbReference type="InterPro" id="IPR003661">
    <property type="entry name" value="HisK_dim/P_dom"/>
</dbReference>
<evidence type="ECO:0000256" key="5">
    <source>
        <dbReference type="ARBA" id="ARBA00022777"/>
    </source>
</evidence>
<keyword evidence="4" id="KW-0808">Transferase</keyword>
<dbReference type="Gene3D" id="3.30.565.10">
    <property type="entry name" value="Histidine kinase-like ATPase, C-terminal domain"/>
    <property type="match status" value="1"/>
</dbReference>
<dbReference type="Proteomes" id="UP000886805">
    <property type="component" value="Unassembled WGS sequence"/>
</dbReference>
<evidence type="ECO:0000256" key="2">
    <source>
        <dbReference type="ARBA" id="ARBA00012438"/>
    </source>
</evidence>
<evidence type="ECO:0000313" key="9">
    <source>
        <dbReference type="EMBL" id="HIX71556.1"/>
    </source>
</evidence>
<dbReference type="InterPro" id="IPR003594">
    <property type="entry name" value="HATPase_dom"/>
</dbReference>
<dbReference type="SUPFAM" id="SSF55874">
    <property type="entry name" value="ATPase domain of HSP90 chaperone/DNA topoisomerase II/histidine kinase"/>
    <property type="match status" value="1"/>
</dbReference>
<dbReference type="CDD" id="cd00075">
    <property type="entry name" value="HATPase"/>
    <property type="match status" value="1"/>
</dbReference>
<accession>A0A9D1X2U3</accession>
<dbReference type="AlphaFoldDB" id="A0A9D1X2U3"/>
<feature type="domain" description="Histidine kinase" evidence="8">
    <location>
        <begin position="96"/>
        <end position="341"/>
    </location>
</feature>
<dbReference type="PRINTS" id="PR00344">
    <property type="entry name" value="BCTRLSENSOR"/>
</dbReference>
<evidence type="ECO:0000256" key="7">
    <source>
        <dbReference type="SAM" id="Phobius"/>
    </source>
</evidence>
<dbReference type="InterPro" id="IPR050736">
    <property type="entry name" value="Sensor_HK_Regulatory"/>
</dbReference>
<keyword evidence="6" id="KW-0902">Two-component regulatory system</keyword>
<dbReference type="Pfam" id="PF00512">
    <property type="entry name" value="HisKA"/>
    <property type="match status" value="1"/>
</dbReference>
<name>A0A9D1X2U3_9FIRM</name>
<evidence type="ECO:0000256" key="3">
    <source>
        <dbReference type="ARBA" id="ARBA00022553"/>
    </source>
</evidence>
<keyword evidence="5 9" id="KW-0418">Kinase</keyword>
<dbReference type="PANTHER" id="PTHR43711">
    <property type="entry name" value="TWO-COMPONENT HISTIDINE KINASE"/>
    <property type="match status" value="1"/>
</dbReference>
<dbReference type="InterPro" id="IPR005467">
    <property type="entry name" value="His_kinase_dom"/>
</dbReference>